<dbReference type="AlphaFoldDB" id="A0AAV5TZ12"/>
<evidence type="ECO:0000259" key="2">
    <source>
        <dbReference type="PROSITE" id="PS50181"/>
    </source>
</evidence>
<proteinExistence type="predicted"/>
<comment type="caution">
    <text evidence="3">The sequence shown here is derived from an EMBL/GenBank/DDBJ whole genome shotgun (WGS) entry which is preliminary data.</text>
</comment>
<feature type="transmembrane region" description="Helical" evidence="1">
    <location>
        <begin position="16"/>
        <end position="40"/>
    </location>
</feature>
<keyword evidence="4" id="KW-1185">Reference proteome</keyword>
<evidence type="ECO:0000256" key="1">
    <source>
        <dbReference type="SAM" id="Phobius"/>
    </source>
</evidence>
<dbReference type="PROSITE" id="PS50181">
    <property type="entry name" value="FBOX"/>
    <property type="match status" value="1"/>
</dbReference>
<protein>
    <recommendedName>
        <fullName evidence="2">F-box domain-containing protein</fullName>
    </recommendedName>
</protein>
<dbReference type="Pfam" id="PF00646">
    <property type="entry name" value="F-box"/>
    <property type="match status" value="1"/>
</dbReference>
<gene>
    <name evidence="3" type="ORF">PENTCL1PPCAC_21980</name>
</gene>
<sequence length="331" mass="38320">TVLGPYQLSSKCLVDVSLFTIAVTFSLYGMDIFGIPDVFLRQLMKSVEIKDRLSLRLTCRAFEELVADSHAGCFKDGRITREGGRTVLCVRIGDAKFVDNESSEEGMERFLRLRSRLFSAISIETLFFNLDEIELSMDFIHKVITNFEIGTLRFQAESDAHLEMSMQLMSEFPCSQYTMRLWYLPETEKLLSIPPMENMKMHASEGTSQIPAELFFKLLSKHRYLEMTYDPINFSSPDWKQVLQILSADSRKRRVLFMMERPTIVNYLRSYGIDETSKEGDHRGEFEVTCVKPDSNLMHLRYRHCVMELTRLHWIAGTSEVSVDIANCDEF</sequence>
<organism evidence="3 4">
    <name type="scientific">Pristionchus entomophagus</name>
    <dbReference type="NCBI Taxonomy" id="358040"/>
    <lineage>
        <taxon>Eukaryota</taxon>
        <taxon>Metazoa</taxon>
        <taxon>Ecdysozoa</taxon>
        <taxon>Nematoda</taxon>
        <taxon>Chromadorea</taxon>
        <taxon>Rhabditida</taxon>
        <taxon>Rhabditina</taxon>
        <taxon>Diplogasteromorpha</taxon>
        <taxon>Diplogasteroidea</taxon>
        <taxon>Neodiplogasteridae</taxon>
        <taxon>Pristionchus</taxon>
    </lineage>
</organism>
<evidence type="ECO:0000313" key="3">
    <source>
        <dbReference type="EMBL" id="GMS99805.1"/>
    </source>
</evidence>
<feature type="non-terminal residue" evidence="3">
    <location>
        <position position="1"/>
    </location>
</feature>
<accession>A0AAV5TZ12</accession>
<keyword evidence="1" id="KW-0812">Transmembrane</keyword>
<evidence type="ECO:0000313" key="4">
    <source>
        <dbReference type="Proteomes" id="UP001432027"/>
    </source>
</evidence>
<keyword evidence="1" id="KW-1133">Transmembrane helix</keyword>
<name>A0AAV5TZ12_9BILA</name>
<reference evidence="3" key="1">
    <citation type="submission" date="2023-10" db="EMBL/GenBank/DDBJ databases">
        <title>Genome assembly of Pristionchus species.</title>
        <authorList>
            <person name="Yoshida K."/>
            <person name="Sommer R.J."/>
        </authorList>
    </citation>
    <scope>NUCLEOTIDE SEQUENCE</scope>
    <source>
        <strain evidence="3">RS0144</strain>
    </source>
</reference>
<feature type="domain" description="F-box" evidence="2">
    <location>
        <begin position="29"/>
        <end position="77"/>
    </location>
</feature>
<dbReference type="InterPro" id="IPR001810">
    <property type="entry name" value="F-box_dom"/>
</dbReference>
<dbReference type="EMBL" id="BTSX01000005">
    <property type="protein sequence ID" value="GMS99805.1"/>
    <property type="molecule type" value="Genomic_DNA"/>
</dbReference>
<dbReference type="Proteomes" id="UP001432027">
    <property type="component" value="Unassembled WGS sequence"/>
</dbReference>
<keyword evidence="1" id="KW-0472">Membrane</keyword>